<dbReference type="EMBL" id="JAKKPZ010000039">
    <property type="protein sequence ID" value="KAI1707676.1"/>
    <property type="molecule type" value="Genomic_DNA"/>
</dbReference>
<dbReference type="Proteomes" id="UP001201812">
    <property type="component" value="Unassembled WGS sequence"/>
</dbReference>
<feature type="compositionally biased region" description="Low complexity" evidence="1">
    <location>
        <begin position="33"/>
        <end position="55"/>
    </location>
</feature>
<keyword evidence="3" id="KW-1185">Reference proteome</keyword>
<protein>
    <submittedName>
        <fullName evidence="2">Uncharacterized protein</fullName>
    </submittedName>
</protein>
<accession>A0AAD4MXY9</accession>
<dbReference type="AlphaFoldDB" id="A0AAD4MXY9"/>
<proteinExistence type="predicted"/>
<evidence type="ECO:0000256" key="1">
    <source>
        <dbReference type="SAM" id="MobiDB-lite"/>
    </source>
</evidence>
<evidence type="ECO:0000313" key="3">
    <source>
        <dbReference type="Proteomes" id="UP001201812"/>
    </source>
</evidence>
<feature type="region of interest" description="Disordered" evidence="1">
    <location>
        <begin position="1"/>
        <end position="58"/>
    </location>
</feature>
<comment type="caution">
    <text evidence="2">The sequence shown here is derived from an EMBL/GenBank/DDBJ whole genome shotgun (WGS) entry which is preliminary data.</text>
</comment>
<reference evidence="2" key="1">
    <citation type="submission" date="2022-01" db="EMBL/GenBank/DDBJ databases">
        <title>Genome Sequence Resource for Two Populations of Ditylenchus destructor, the Migratory Endoparasitic Phytonematode.</title>
        <authorList>
            <person name="Zhang H."/>
            <person name="Lin R."/>
            <person name="Xie B."/>
        </authorList>
    </citation>
    <scope>NUCLEOTIDE SEQUENCE</scope>
    <source>
        <strain evidence="2">BazhouSP</strain>
    </source>
</reference>
<evidence type="ECO:0000313" key="2">
    <source>
        <dbReference type="EMBL" id="KAI1707676.1"/>
    </source>
</evidence>
<name>A0AAD4MXY9_9BILA</name>
<gene>
    <name evidence="2" type="ORF">DdX_12229</name>
</gene>
<organism evidence="2 3">
    <name type="scientific">Ditylenchus destructor</name>
    <dbReference type="NCBI Taxonomy" id="166010"/>
    <lineage>
        <taxon>Eukaryota</taxon>
        <taxon>Metazoa</taxon>
        <taxon>Ecdysozoa</taxon>
        <taxon>Nematoda</taxon>
        <taxon>Chromadorea</taxon>
        <taxon>Rhabditida</taxon>
        <taxon>Tylenchina</taxon>
        <taxon>Tylenchomorpha</taxon>
        <taxon>Sphaerularioidea</taxon>
        <taxon>Anguinidae</taxon>
        <taxon>Anguininae</taxon>
        <taxon>Ditylenchus</taxon>
    </lineage>
</organism>
<sequence>MSSSGNRVNAGEAMARGAPLRPRLTPAQTARLRQQFGRNRSNGNGQRNGSTSTNNHQIVNLLNDLLESDEQPEPVDDSSW</sequence>